<feature type="compositionally biased region" description="Basic and acidic residues" evidence="1">
    <location>
        <begin position="417"/>
        <end position="438"/>
    </location>
</feature>
<keyword evidence="2" id="KW-1133">Transmembrane helix</keyword>
<organism evidence="3">
    <name type="scientific">Rhizophagus irregularis (strain DAOM 181602 / DAOM 197198 / MUCL 43194)</name>
    <name type="common">Arbuscular mycorrhizal fungus</name>
    <name type="synonym">Glomus intraradices</name>
    <dbReference type="NCBI Taxonomy" id="747089"/>
    <lineage>
        <taxon>Eukaryota</taxon>
        <taxon>Fungi</taxon>
        <taxon>Fungi incertae sedis</taxon>
        <taxon>Mucoromycota</taxon>
        <taxon>Glomeromycotina</taxon>
        <taxon>Glomeromycetes</taxon>
        <taxon>Glomerales</taxon>
        <taxon>Glomeraceae</taxon>
        <taxon>Rhizophagus</taxon>
    </lineage>
</organism>
<accession>U9U002</accession>
<dbReference type="VEuPathDB" id="FungiDB:RhiirFUN_001272"/>
<gene>
    <name evidence="3" type="ORF">GLOINDRAFT_3083</name>
</gene>
<evidence type="ECO:0000256" key="2">
    <source>
        <dbReference type="SAM" id="Phobius"/>
    </source>
</evidence>
<name>U9U002_RHIID</name>
<keyword evidence="2" id="KW-0472">Membrane</keyword>
<feature type="transmembrane region" description="Helical" evidence="2">
    <location>
        <begin position="102"/>
        <end position="125"/>
    </location>
</feature>
<proteinExistence type="predicted"/>
<feature type="transmembrane region" description="Helical" evidence="2">
    <location>
        <begin position="137"/>
        <end position="157"/>
    </location>
</feature>
<dbReference type="EMBL" id="KI285464">
    <property type="protein sequence ID" value="ESA11928.1"/>
    <property type="molecule type" value="Genomic_DNA"/>
</dbReference>
<sequence length="479" mass="55558">MDCPKCVTIKRVDCNQIMTHFEVSFNLPPPNVIILDAGDPPSSDSAVHKCLEMYKNEIGMENNEYINVVADEAIFRRGISYCKTNQKTKMILGQWHTNKDMMMALITIFSGYGIFNMAGILGVRFLDKLEKGVDFRATSRVLELIWISVGIAIHIYVKKKKQTLDNILKEENNCVKVWYLYFQWASYWRAHWFGIRWGIFDLQHESLKAFSPLFPIAGKSNYARSVTYHIYCIENNPLLRKMLRTAPSINLTSPGHFFAYDEALETFGVKFVKQNVIRIPADGEELKLRIKATQLEKERTEMLICDYIGDSVQSSRPRNVQSRKEKIWELAHLLINAFESLNPLENPVFEFCNNLNDDGVNQLIIAYDIGIKRLQTIANQEIFLTESYTTIGRRARNITRVTVADITKMKKEKKIEIREEKEKEKRRGRERGRERGSESGRGSGKGSGTRKRRRRNINQLTKINIIEEIAYLFNLYNEK</sequence>
<dbReference type="HOGENOM" id="CLU_029645_2_0_1"/>
<protein>
    <submittedName>
        <fullName evidence="3">Uncharacterized protein</fullName>
    </submittedName>
</protein>
<keyword evidence="2" id="KW-0812">Transmembrane</keyword>
<feature type="region of interest" description="Disordered" evidence="1">
    <location>
        <begin position="417"/>
        <end position="455"/>
    </location>
</feature>
<dbReference type="AlphaFoldDB" id="U9U002"/>
<reference evidence="3" key="1">
    <citation type="submission" date="2013-07" db="EMBL/GenBank/DDBJ databases">
        <title>The genome of an arbuscular mycorrhizal fungus provides insights into the evolution of the oldest plant symbiosis.</title>
        <authorList>
            <consortium name="DOE Joint Genome Institute"/>
            <person name="Tisserant E."/>
            <person name="Malbreil M."/>
            <person name="Kuo A."/>
            <person name="Kohler A."/>
            <person name="Symeonidi A."/>
            <person name="Balestrini R."/>
            <person name="Charron P."/>
            <person name="Duensing N."/>
            <person name="Frei-dit-Frey N."/>
            <person name="Gianinazzi-Pearson V."/>
            <person name="Gilbert B."/>
            <person name="Handa Y."/>
            <person name="Hijri M."/>
            <person name="Kaul R."/>
            <person name="Kawaguchi M."/>
            <person name="Krajinski F."/>
            <person name="Lammers P."/>
            <person name="Lapierre D."/>
            <person name="Masclaux F.G."/>
            <person name="Murat C."/>
            <person name="Morin E."/>
            <person name="Ndikumana S."/>
            <person name="Pagni M."/>
            <person name="Petitpierre D."/>
            <person name="Requena N."/>
            <person name="Rosikiewicz P."/>
            <person name="Riley R."/>
            <person name="Saito K."/>
            <person name="San Clemente H."/>
            <person name="Shapiro H."/>
            <person name="van Tuinen D."/>
            <person name="Becard G."/>
            <person name="Bonfante P."/>
            <person name="Paszkowski U."/>
            <person name="Shachar-Hill Y."/>
            <person name="Young J.P."/>
            <person name="Sanders I.R."/>
            <person name="Henrissat B."/>
            <person name="Rensing S.A."/>
            <person name="Grigoriev I.V."/>
            <person name="Corradi N."/>
            <person name="Roux C."/>
            <person name="Martin F."/>
        </authorList>
    </citation>
    <scope>NUCLEOTIDE SEQUENCE</scope>
    <source>
        <strain evidence="3">DAOM 197198</strain>
    </source>
</reference>
<evidence type="ECO:0000313" key="3">
    <source>
        <dbReference type="EMBL" id="ESA11928.1"/>
    </source>
</evidence>
<evidence type="ECO:0000256" key="1">
    <source>
        <dbReference type="SAM" id="MobiDB-lite"/>
    </source>
</evidence>